<sequence>MNERTLLPKTSVVQAIKGSICTTGGCVGSPEDKIAIPTSEKLYVLDFSLSLGSDCYKKITSVQEVNFISRGSLSIGLDNDYVTKGSQVDDEIRSSLKENVNRSVLFPYEHMGRDMVNPRNGARLVSWSPRGVDKYERCIMSLTTLENRSLLYTLKGTESWEELVDLSLIWQQYYVGHGRIAQGRKLTVDSRPQLIFKPAECNNIPMLMCANIIDYFDAVEDVVVVYTSWCQIIRQPQMKYTNLDKTSYYAIPVDPNQLVTESFPLYPVIFLAVLMKSGAFSIWMVSIPFTGSSSMSLLWVDYTYTVVRSDSVDKRPNYIKLYDLDNVNLLLVLGFTDGSVKGLVFLLEYSPTGILVLTLPYLFNLWTTPLYHVTILASAWLMSRGLLCIGYGRHVLLFHIAKENVENNSKQRHQLPSTQQPHNMLPTSSRKRDPLYVVKNQFVSQPDPLLGYITGIHLDNEKLLLTSADGYLMRANLDDVSKCKLNWQIVWCSSNYDKSDLVHWEFHGLSVSTNGVYICFLEKPNNYLDNSRSRRSAILSPRVHFLSFWSNDSLQEILFNSELPLNRKMDCLKELLHRWNLPKDTNSYLSDDSTDIRKICLEKIDFQQACISGSSLPHIWFDKPLKTLQIYRFILCLLSKDTDESIKSYAQRWLNNLDQFIQQRHLERCYRLFLQCSVQRQARDCLLVSNMATLTLNVFKPLAQSLINTTTNNTNDSLSISTSNQHVNDTVITNISDKCICFIKDLPELAKNVHQLAVQLYVHRFKLPSENIVNQVQKCPICSENILFFLFVTTFIYIIVFVYSSERCMQSLEPCIDPMFRHCTQCNRVALSISPQDILRKSLQKPESAEITLTNFRSSEVSRSRLIYTVVFVQLADSSLVSAYFLQASKLHGSIRMFSLPHLRKDILSVLLSVRFSRVDDRSNT</sequence>
<feature type="transmembrane region" description="Helical" evidence="2">
    <location>
        <begin position="866"/>
        <end position="886"/>
    </location>
</feature>
<dbReference type="GO" id="GO:0004402">
    <property type="term" value="F:histone acetyltransferase activity"/>
    <property type="evidence" value="ECO:0007669"/>
    <property type="project" value="InterPro"/>
</dbReference>
<dbReference type="InterPro" id="IPR024761">
    <property type="entry name" value="TFIIIC_delta_N"/>
</dbReference>
<feature type="compositionally biased region" description="Polar residues" evidence="1">
    <location>
        <begin position="414"/>
        <end position="428"/>
    </location>
</feature>
<dbReference type="PANTHER" id="PTHR15496:SF2">
    <property type="entry name" value="GENERAL TRANSCRIPTION FACTOR 3C POLYPEPTIDE 4"/>
    <property type="match status" value="1"/>
</dbReference>
<keyword evidence="2" id="KW-1133">Transmembrane helix</keyword>
<evidence type="ECO:0000313" key="5">
    <source>
        <dbReference type="Proteomes" id="UP001292079"/>
    </source>
</evidence>
<comment type="caution">
    <text evidence="4">The sequence shown here is derived from an EMBL/GenBank/DDBJ whole genome shotgun (WGS) entry which is preliminary data.</text>
</comment>
<evidence type="ECO:0000256" key="1">
    <source>
        <dbReference type="SAM" id="MobiDB-lite"/>
    </source>
</evidence>
<dbReference type="InterPro" id="IPR044230">
    <property type="entry name" value="GTF3C4"/>
</dbReference>
<feature type="region of interest" description="Disordered" evidence="1">
    <location>
        <begin position="409"/>
        <end position="428"/>
    </location>
</feature>
<dbReference type="PANTHER" id="PTHR15496">
    <property type="entry name" value="GENERAL TRANSCRIPTION FACTOR 3C POLYPEPTIDE 4 FAMILY"/>
    <property type="match status" value="1"/>
</dbReference>
<organism evidence="4 5">
    <name type="scientific">Schistosoma mekongi</name>
    <name type="common">Parasitic worm</name>
    <dbReference type="NCBI Taxonomy" id="38744"/>
    <lineage>
        <taxon>Eukaryota</taxon>
        <taxon>Metazoa</taxon>
        <taxon>Spiralia</taxon>
        <taxon>Lophotrochozoa</taxon>
        <taxon>Platyhelminthes</taxon>
        <taxon>Trematoda</taxon>
        <taxon>Digenea</taxon>
        <taxon>Strigeidida</taxon>
        <taxon>Schistosomatoidea</taxon>
        <taxon>Schistosomatidae</taxon>
        <taxon>Schistosoma</taxon>
    </lineage>
</organism>
<evidence type="ECO:0000259" key="3">
    <source>
        <dbReference type="Pfam" id="PF12657"/>
    </source>
</evidence>
<dbReference type="EMBL" id="JALJAT010000004">
    <property type="protein sequence ID" value="KAK4470296.1"/>
    <property type="molecule type" value="Genomic_DNA"/>
</dbReference>
<dbReference type="Proteomes" id="UP001292079">
    <property type="component" value="Unassembled WGS sequence"/>
</dbReference>
<feature type="transmembrane region" description="Helical" evidence="2">
    <location>
        <begin position="786"/>
        <end position="804"/>
    </location>
</feature>
<accession>A0AAE1ZA36</accession>
<proteinExistence type="predicted"/>
<gene>
    <name evidence="4" type="ORF">MN116_005864</name>
</gene>
<evidence type="ECO:0000256" key="2">
    <source>
        <dbReference type="SAM" id="Phobius"/>
    </source>
</evidence>
<name>A0AAE1ZA36_SCHME</name>
<keyword evidence="2" id="KW-0472">Membrane</keyword>
<feature type="domain" description="Transcription factor IIIC 90kDa subunit N-terminal" evidence="3">
    <location>
        <begin position="29"/>
        <end position="298"/>
    </location>
</feature>
<reference evidence="4" key="2">
    <citation type="journal article" date="2023" name="Infect Dis Poverty">
        <title>Chromosome-scale genome of the human blood fluke Schistosoma mekongi and its implications for public health.</title>
        <authorList>
            <person name="Zhou M."/>
            <person name="Xu L."/>
            <person name="Xu D."/>
            <person name="Chen W."/>
            <person name="Khan J."/>
            <person name="Hu Y."/>
            <person name="Huang H."/>
            <person name="Wei H."/>
            <person name="Zhang Y."/>
            <person name="Chusongsang P."/>
            <person name="Tanasarnprasert K."/>
            <person name="Hu X."/>
            <person name="Limpanont Y."/>
            <person name="Lv Z."/>
        </authorList>
    </citation>
    <scope>NUCLEOTIDE SEQUENCE</scope>
    <source>
        <strain evidence="4">LV_2022a</strain>
    </source>
</reference>
<dbReference type="GO" id="GO:0000127">
    <property type="term" value="C:transcription factor TFIIIC complex"/>
    <property type="evidence" value="ECO:0007669"/>
    <property type="project" value="InterPro"/>
</dbReference>
<reference evidence="4" key="1">
    <citation type="submission" date="2022-04" db="EMBL/GenBank/DDBJ databases">
        <authorList>
            <person name="Xu L."/>
            <person name="Lv Z."/>
        </authorList>
    </citation>
    <scope>NUCLEOTIDE SEQUENCE</scope>
    <source>
        <strain evidence="4">LV_2022a</strain>
    </source>
</reference>
<keyword evidence="2" id="KW-0812">Transmembrane</keyword>
<protein>
    <recommendedName>
        <fullName evidence="3">Transcription factor IIIC 90kDa subunit N-terminal domain-containing protein</fullName>
    </recommendedName>
</protein>
<dbReference type="AlphaFoldDB" id="A0AAE1ZA36"/>
<dbReference type="Pfam" id="PF12657">
    <property type="entry name" value="TFIIIC_delta"/>
    <property type="match status" value="1"/>
</dbReference>
<dbReference type="GO" id="GO:0006384">
    <property type="term" value="P:transcription initiation at RNA polymerase III promoter"/>
    <property type="evidence" value="ECO:0007669"/>
    <property type="project" value="InterPro"/>
</dbReference>
<evidence type="ECO:0000313" key="4">
    <source>
        <dbReference type="EMBL" id="KAK4470296.1"/>
    </source>
</evidence>
<keyword evidence="5" id="KW-1185">Reference proteome</keyword>